<dbReference type="SUPFAM" id="SSF117281">
    <property type="entry name" value="Kelch motif"/>
    <property type="match status" value="1"/>
</dbReference>
<evidence type="ECO:0000256" key="1">
    <source>
        <dbReference type="ARBA" id="ARBA00004141"/>
    </source>
</evidence>
<protein>
    <recommendedName>
        <fullName evidence="12">Short-chain dehydrogenase/reductase 3</fullName>
    </recommendedName>
    <alternativeName>
        <fullName evidence="13">Retinal short-chain dehydrogenase/reductase 1</fullName>
    </alternativeName>
</protein>
<dbReference type="EMBL" id="CAJOBP010000046">
    <property type="protein sequence ID" value="CAF4109646.1"/>
    <property type="molecule type" value="Genomic_DNA"/>
</dbReference>
<dbReference type="SMART" id="SM00225">
    <property type="entry name" value="BTB"/>
    <property type="match status" value="1"/>
</dbReference>
<proteinExistence type="inferred from homology"/>
<dbReference type="GO" id="GO:0052650">
    <property type="term" value="F:all-trans-retinol dehydrogenase (NADP+) activity"/>
    <property type="evidence" value="ECO:0007669"/>
    <property type="project" value="UniProtKB-ARBA"/>
</dbReference>
<feature type="domain" description="BTB" evidence="16">
    <location>
        <begin position="62"/>
        <end position="129"/>
    </location>
</feature>
<comment type="caution">
    <text evidence="17">The sequence shown here is derived from an EMBL/GenBank/DDBJ whole genome shotgun (WGS) entry which is preliminary data.</text>
</comment>
<sequence>MSNTKSKSISSPGKHSHSSSSVALTTNQTEQHNQSRHSINCLEYPSSLFSTINQFRLSDLFTDVTIYVDGVPFACHRLILAAASPYFRAMFSYNFRESTEGNVRIQDITPWTMKRILEFIYTGHTDITYDNLFEMFNASVMLSIKELTDLLIKFLYLQMNIYNCIQIEQLATLYSLENLRRTTLQFIVDHFMCLYEKHLFVHLNEHTLMEVLSDDNLDIPKEEYVFLTIVQWVNYRPVEREQYFQSLFKFIRLNSISDSDFVTNSMRNEKLVQKYTACLRTLKDFYSNNFIPDLLGPIRPSTQIRYHLIVIELPSSDDENDDEEQDQNEQVTNTNETDDSIVAFYQKFSSQLQIDDATATINVINQNHVESNNFDYSLNFNHHPTRSPSPDSRLSSSYCLLHAYDFFRQRWRFLGRLPELFSHVSCVSTNTTLYIFGGQLRSGELSDRIWLFSLSTLKWQMSSVRLPCSRGQHICVLFHNVVLLFFGITNTSSSSSSSSSPSPSPSSSSNPCPSVDMFDLASETWTCLGESVPLYQCEPIVATGQWLLLSNKNDTQMLHTYKLRMQQHDGLTNGQIVKMNASSDELASFGSTTTKDKAQLSRSSSIDNTVVNDALLTSAGYYMLPRNNTIGRFSPVTHDDDLYLVYWQSKQIYRFNLVRNEILLKQSMPYSYMSHCQCVLVDRRLIVSGVVCLSNLTDIEKESLSISKEKKSSKKDFHWIIQIYNIDNDQWSILQDQQIQRKHLLFVGPIRKSELSEPIEDPTKHETIIFSSYKQVINLVDDCKDTIWFVHIRPNEQLRQSLIYLSSDKWRTIERRLSLFNIQTGVLNCTNNEYSNFCRAVNIEQFVLLVPSINRRSIKIYSRSISSIKDYNYQYILKWLSKTLENHTNKDFDWYELPQEKRSTLEFQINSNLFLTNTPIYYFTLLYRYGSIVNFRLTKEENTIFQIKYSFQNSTTNTYIYSNANNSYHYHELYTYRALNIFLSCLTISIQTLIYFYFITLNIYFFYDIYLVESLLLVLKKILMINLLSIFLWLLCLTCLSTEIIDYILQMISFYVIKSSQYSTILMFIRNDLFFYSIISKWILYATMIILHIAMGLCFRWYLKERLGRTTYDISNDVMMIDQMQALCSKLWQLVLCLLFSQQRRNEHIDNSLLQYFSQDSLFLNQYVSLTINSNVNMSNHRIIDLRQLSVWRFSIRRRKSIHGANEYYSDIELESSSRLNEQDYPLKKSSIHRRRTNIVSTSQQDHFYASDTDENNNSLNSNRNEMNINVIVNNRMLSHFKNLKYFFGIIIDIIHAIIQAVSHYIFSTTEKNVRNEIVLITGSGRGLGQQMALLLAKRGAIVVLCDIDKAANEQTAQLIEKELALTTHHDNRVFAYECDIGNRDEVYRLVEKVQNEVGEITMLINNAAILSSKSITDMTEEEFSRCLNVNLFAAYWLIRQILPSMKKRNHGHIVTMLGTTAVFGLGNFADICTSKFGLVGLMESVDHELTLGGFDGIYTTAAVSHYVTTGLYQLAKTLFNPLVPPLTIDYAAKKIIHGILINRKLVCVPRFYYLVPLVKGILPSRAFLILLNTFINPKISVYVRRGSYDKSSRSNSLSPPVHGGPLIGNHYYIPRKRNHVSACE</sequence>
<reference evidence="17" key="1">
    <citation type="submission" date="2021-02" db="EMBL/GenBank/DDBJ databases">
        <authorList>
            <person name="Nowell W R."/>
        </authorList>
    </citation>
    <scope>NUCLEOTIDE SEQUENCE</scope>
</reference>
<keyword evidence="9" id="KW-0443">Lipid metabolism</keyword>
<keyword evidence="4 15" id="KW-0812">Transmembrane</keyword>
<feature type="transmembrane region" description="Helical" evidence="15">
    <location>
        <begin position="1286"/>
        <end position="1307"/>
    </location>
</feature>
<dbReference type="Gene3D" id="1.25.40.420">
    <property type="match status" value="1"/>
</dbReference>
<evidence type="ECO:0000256" key="5">
    <source>
        <dbReference type="ARBA" id="ARBA00022737"/>
    </source>
</evidence>
<dbReference type="CDD" id="cd05339">
    <property type="entry name" value="17beta-HSDXI-like_SDR_c"/>
    <property type="match status" value="1"/>
</dbReference>
<evidence type="ECO:0000256" key="13">
    <source>
        <dbReference type="ARBA" id="ARBA00082544"/>
    </source>
</evidence>
<evidence type="ECO:0000259" key="16">
    <source>
        <dbReference type="PROSITE" id="PS50097"/>
    </source>
</evidence>
<dbReference type="InterPro" id="IPR036291">
    <property type="entry name" value="NAD(P)-bd_dom_sf"/>
</dbReference>
<accession>A0A819VH94</accession>
<feature type="compositionally biased region" description="Polar residues" evidence="14">
    <location>
        <begin position="22"/>
        <end position="32"/>
    </location>
</feature>
<comment type="similarity">
    <text evidence="2">Belongs to the short-chain dehydrogenases/reductases (SDR) family.</text>
</comment>
<dbReference type="Gene3D" id="2.120.10.80">
    <property type="entry name" value="Kelch-type beta propeller"/>
    <property type="match status" value="1"/>
</dbReference>
<evidence type="ECO:0000313" key="18">
    <source>
        <dbReference type="Proteomes" id="UP000663873"/>
    </source>
</evidence>
<evidence type="ECO:0000256" key="11">
    <source>
        <dbReference type="ARBA" id="ARBA00059620"/>
    </source>
</evidence>
<evidence type="ECO:0000256" key="3">
    <source>
        <dbReference type="ARBA" id="ARBA00022441"/>
    </source>
</evidence>
<dbReference type="Proteomes" id="UP000663873">
    <property type="component" value="Unassembled WGS sequence"/>
</dbReference>
<dbReference type="InterPro" id="IPR000210">
    <property type="entry name" value="BTB/POZ_dom"/>
</dbReference>
<comment type="function">
    <text evidence="11">Catalyzes the reduction of all-trans-retinal to all-trans-retinol in the presence of NADPH.</text>
</comment>
<dbReference type="PROSITE" id="PS50097">
    <property type="entry name" value="BTB"/>
    <property type="match status" value="1"/>
</dbReference>
<dbReference type="InterPro" id="IPR011333">
    <property type="entry name" value="SKP1/BTB/POZ_sf"/>
</dbReference>
<keyword evidence="10 15" id="KW-0472">Membrane</keyword>
<dbReference type="Gene3D" id="3.40.50.720">
    <property type="entry name" value="NAD(P)-binding Rossmann-like Domain"/>
    <property type="match status" value="1"/>
</dbReference>
<evidence type="ECO:0000256" key="15">
    <source>
        <dbReference type="SAM" id="Phobius"/>
    </source>
</evidence>
<feature type="transmembrane region" description="Helical" evidence="15">
    <location>
        <begin position="994"/>
        <end position="1019"/>
    </location>
</feature>
<keyword evidence="18" id="KW-1185">Reference proteome</keyword>
<evidence type="ECO:0000256" key="12">
    <source>
        <dbReference type="ARBA" id="ARBA00068717"/>
    </source>
</evidence>
<dbReference type="Gene3D" id="3.30.710.10">
    <property type="entry name" value="Potassium Channel Kv1.1, Chain A"/>
    <property type="match status" value="1"/>
</dbReference>
<keyword evidence="3" id="KW-0880">Kelch repeat</keyword>
<keyword evidence="7 15" id="KW-1133">Transmembrane helix</keyword>
<dbReference type="SMART" id="SM00822">
    <property type="entry name" value="PKS_KR"/>
    <property type="match status" value="1"/>
</dbReference>
<dbReference type="PANTHER" id="PTHR24322">
    <property type="entry name" value="PKSB"/>
    <property type="match status" value="1"/>
</dbReference>
<evidence type="ECO:0000256" key="9">
    <source>
        <dbReference type="ARBA" id="ARBA00023098"/>
    </source>
</evidence>
<evidence type="ECO:0000256" key="2">
    <source>
        <dbReference type="ARBA" id="ARBA00006484"/>
    </source>
</evidence>
<dbReference type="SUPFAM" id="SSF54695">
    <property type="entry name" value="POZ domain"/>
    <property type="match status" value="1"/>
</dbReference>
<evidence type="ECO:0000256" key="10">
    <source>
        <dbReference type="ARBA" id="ARBA00023136"/>
    </source>
</evidence>
<evidence type="ECO:0000313" key="17">
    <source>
        <dbReference type="EMBL" id="CAF4109646.1"/>
    </source>
</evidence>
<evidence type="ECO:0000256" key="14">
    <source>
        <dbReference type="SAM" id="MobiDB-lite"/>
    </source>
</evidence>
<dbReference type="SUPFAM" id="SSF51735">
    <property type="entry name" value="NAD(P)-binding Rossmann-fold domains"/>
    <property type="match status" value="1"/>
</dbReference>
<evidence type="ECO:0000256" key="6">
    <source>
        <dbReference type="ARBA" id="ARBA00022857"/>
    </source>
</evidence>
<dbReference type="PRINTS" id="PR00081">
    <property type="entry name" value="GDHRDH"/>
</dbReference>
<evidence type="ECO:0000256" key="4">
    <source>
        <dbReference type="ARBA" id="ARBA00022692"/>
    </source>
</evidence>
<keyword evidence="8" id="KW-0560">Oxidoreductase</keyword>
<dbReference type="InterPro" id="IPR011705">
    <property type="entry name" value="BACK"/>
</dbReference>
<feature type="compositionally biased region" description="Low complexity" evidence="14">
    <location>
        <begin position="1"/>
        <end position="21"/>
    </location>
</feature>
<feature type="compositionally biased region" description="Acidic residues" evidence="14">
    <location>
        <begin position="316"/>
        <end position="327"/>
    </location>
</feature>
<dbReference type="Pfam" id="PF00106">
    <property type="entry name" value="adh_short"/>
    <property type="match status" value="1"/>
</dbReference>
<dbReference type="GO" id="GO:0005811">
    <property type="term" value="C:lipid droplet"/>
    <property type="evidence" value="ECO:0007669"/>
    <property type="project" value="TreeGrafter"/>
</dbReference>
<dbReference type="FunFam" id="3.40.50.720:FF:000131">
    <property type="entry name" value="Short-chain dehydrogenase/reductase 3"/>
    <property type="match status" value="1"/>
</dbReference>
<dbReference type="InterPro" id="IPR015915">
    <property type="entry name" value="Kelch-typ_b-propeller"/>
</dbReference>
<feature type="region of interest" description="Disordered" evidence="14">
    <location>
        <begin position="316"/>
        <end position="335"/>
    </location>
</feature>
<dbReference type="Pfam" id="PF00651">
    <property type="entry name" value="BTB"/>
    <property type="match status" value="1"/>
</dbReference>
<gene>
    <name evidence="17" type="ORF">UJA718_LOCUS838</name>
</gene>
<dbReference type="Pfam" id="PF07707">
    <property type="entry name" value="BACK"/>
    <property type="match status" value="1"/>
</dbReference>
<name>A0A819VH94_9BILA</name>
<feature type="transmembrane region" description="Helical" evidence="15">
    <location>
        <begin position="1082"/>
        <end position="1103"/>
    </location>
</feature>
<evidence type="ECO:0000256" key="7">
    <source>
        <dbReference type="ARBA" id="ARBA00022989"/>
    </source>
</evidence>
<dbReference type="InterPro" id="IPR006652">
    <property type="entry name" value="Kelch_1"/>
</dbReference>
<organism evidence="17 18">
    <name type="scientific">Rotaria socialis</name>
    <dbReference type="NCBI Taxonomy" id="392032"/>
    <lineage>
        <taxon>Eukaryota</taxon>
        <taxon>Metazoa</taxon>
        <taxon>Spiralia</taxon>
        <taxon>Gnathifera</taxon>
        <taxon>Rotifera</taxon>
        <taxon>Eurotatoria</taxon>
        <taxon>Bdelloidea</taxon>
        <taxon>Philodinida</taxon>
        <taxon>Philodinidae</taxon>
        <taxon>Rotaria</taxon>
    </lineage>
</organism>
<evidence type="ECO:0000256" key="8">
    <source>
        <dbReference type="ARBA" id="ARBA00023002"/>
    </source>
</evidence>
<dbReference type="InterPro" id="IPR002347">
    <property type="entry name" value="SDR_fam"/>
</dbReference>
<keyword evidence="5" id="KW-0677">Repeat</keyword>
<comment type="subcellular location">
    <subcellularLocation>
        <location evidence="1">Membrane</location>
        <topology evidence="1">Multi-pass membrane protein</topology>
    </subcellularLocation>
</comment>
<feature type="region of interest" description="Disordered" evidence="14">
    <location>
        <begin position="1"/>
        <end position="32"/>
    </location>
</feature>
<dbReference type="PANTHER" id="PTHR24322:SF736">
    <property type="entry name" value="RETINOL DEHYDROGENASE 10"/>
    <property type="match status" value="1"/>
</dbReference>
<dbReference type="Pfam" id="PF01344">
    <property type="entry name" value="Kelch_1"/>
    <property type="match status" value="1"/>
</dbReference>
<keyword evidence="6" id="KW-0521">NADP</keyword>
<dbReference type="GO" id="GO:0016020">
    <property type="term" value="C:membrane"/>
    <property type="evidence" value="ECO:0007669"/>
    <property type="project" value="UniProtKB-SubCell"/>
</dbReference>
<feature type="transmembrane region" description="Helical" evidence="15">
    <location>
        <begin position="1031"/>
        <end position="1057"/>
    </location>
</feature>
<dbReference type="SMART" id="SM00875">
    <property type="entry name" value="BACK"/>
    <property type="match status" value="1"/>
</dbReference>
<dbReference type="InterPro" id="IPR057326">
    <property type="entry name" value="KR_dom"/>
</dbReference>